<proteinExistence type="predicted"/>
<evidence type="ECO:0000313" key="3">
    <source>
        <dbReference type="Proteomes" id="UP000269221"/>
    </source>
</evidence>
<evidence type="ECO:0000256" key="1">
    <source>
        <dbReference type="SAM" id="SignalP"/>
    </source>
</evidence>
<feature type="chain" id="PRO_5017972304" evidence="1">
    <location>
        <begin position="20"/>
        <end position="131"/>
    </location>
</feature>
<gene>
    <name evidence="2" type="ORF">DUI87_10179</name>
</gene>
<dbReference type="EMBL" id="QRBI01000106">
    <property type="protein sequence ID" value="RMC12655.1"/>
    <property type="molecule type" value="Genomic_DNA"/>
</dbReference>
<dbReference type="Proteomes" id="UP000269221">
    <property type="component" value="Unassembled WGS sequence"/>
</dbReference>
<comment type="caution">
    <text evidence="2">The sequence shown here is derived from an EMBL/GenBank/DDBJ whole genome shotgun (WGS) entry which is preliminary data.</text>
</comment>
<name>A0A3M0KHU3_HIRRU</name>
<reference evidence="2 3" key="1">
    <citation type="submission" date="2018-07" db="EMBL/GenBank/DDBJ databases">
        <title>A high quality draft genome assembly of the barn swallow (H. rustica rustica).</title>
        <authorList>
            <person name="Formenti G."/>
            <person name="Chiara M."/>
            <person name="Poveda L."/>
            <person name="Francoijs K.-J."/>
            <person name="Bonisoli-Alquati A."/>
            <person name="Canova L."/>
            <person name="Gianfranceschi L."/>
            <person name="Horner D.S."/>
            <person name="Saino N."/>
        </authorList>
    </citation>
    <scope>NUCLEOTIDE SEQUENCE [LARGE SCALE GENOMIC DNA]</scope>
    <source>
        <strain evidence="2">Chelidonia</strain>
        <tissue evidence="2">Blood</tissue>
    </source>
</reference>
<dbReference type="AlphaFoldDB" id="A0A3M0KHU3"/>
<keyword evidence="3" id="KW-1185">Reference proteome</keyword>
<keyword evidence="1" id="KW-0732">Signal</keyword>
<organism evidence="2 3">
    <name type="scientific">Hirundo rustica rustica</name>
    <dbReference type="NCBI Taxonomy" id="333673"/>
    <lineage>
        <taxon>Eukaryota</taxon>
        <taxon>Metazoa</taxon>
        <taxon>Chordata</taxon>
        <taxon>Craniata</taxon>
        <taxon>Vertebrata</taxon>
        <taxon>Euteleostomi</taxon>
        <taxon>Archelosauria</taxon>
        <taxon>Archosauria</taxon>
        <taxon>Dinosauria</taxon>
        <taxon>Saurischia</taxon>
        <taxon>Theropoda</taxon>
        <taxon>Coelurosauria</taxon>
        <taxon>Aves</taxon>
        <taxon>Neognathae</taxon>
        <taxon>Neoaves</taxon>
        <taxon>Telluraves</taxon>
        <taxon>Australaves</taxon>
        <taxon>Passeriformes</taxon>
        <taxon>Sylvioidea</taxon>
        <taxon>Hirundinidae</taxon>
        <taxon>Hirundo</taxon>
    </lineage>
</organism>
<sequence>MHPRISSALLASKTLLAHGQLANDWSSTCHPTSSSAELLSSPLSSAIQPVLGPPHSPFTQYTFPVITYKDIMGESVKSLSEVKLKIWTACPEHQGKNISELIYANSTESRTPSFRLVFEKFDYLILTQAKR</sequence>
<accession>A0A3M0KHU3</accession>
<feature type="signal peptide" evidence="1">
    <location>
        <begin position="1"/>
        <end position="19"/>
    </location>
</feature>
<evidence type="ECO:0000313" key="2">
    <source>
        <dbReference type="EMBL" id="RMC12655.1"/>
    </source>
</evidence>
<protein>
    <submittedName>
        <fullName evidence="2">Uncharacterized protein</fullName>
    </submittedName>
</protein>